<name>A0AAD7CPD7_MYCRO</name>
<dbReference type="InterPro" id="IPR036188">
    <property type="entry name" value="FAD/NAD-bd_sf"/>
</dbReference>
<dbReference type="GO" id="GO:0044550">
    <property type="term" value="P:secondary metabolite biosynthetic process"/>
    <property type="evidence" value="ECO:0007669"/>
    <property type="project" value="UniProtKB-ARBA"/>
</dbReference>
<dbReference type="GO" id="GO:0140907">
    <property type="term" value="F:flavin-dependent halogenase activity"/>
    <property type="evidence" value="ECO:0007669"/>
    <property type="project" value="UniProtKB-ARBA"/>
</dbReference>
<comment type="caution">
    <text evidence="5">The sequence shown here is derived from an EMBL/GenBank/DDBJ whole genome shotgun (WGS) entry which is preliminary data.</text>
</comment>
<dbReference type="PANTHER" id="PTHR43747">
    <property type="entry name" value="FAD-BINDING PROTEIN"/>
    <property type="match status" value="1"/>
</dbReference>
<protein>
    <recommendedName>
        <fullName evidence="7">Halogenase</fullName>
    </recommendedName>
</protein>
<dbReference type="InterPro" id="IPR050816">
    <property type="entry name" value="Flavin-dep_Halogenase_NPB"/>
</dbReference>
<dbReference type="Proteomes" id="UP001221757">
    <property type="component" value="Unassembled WGS sequence"/>
</dbReference>
<comment type="similarity">
    <text evidence="1">Belongs to the flavin-dependent halogenase family.</text>
</comment>
<evidence type="ECO:0000256" key="3">
    <source>
        <dbReference type="ARBA" id="ARBA00023033"/>
    </source>
</evidence>
<dbReference type="EMBL" id="JARKIE010000301">
    <property type="protein sequence ID" value="KAJ7656548.1"/>
    <property type="molecule type" value="Genomic_DNA"/>
</dbReference>
<dbReference type="Gene3D" id="3.50.50.60">
    <property type="entry name" value="FAD/NAD(P)-binding domain"/>
    <property type="match status" value="1"/>
</dbReference>
<organism evidence="5 6">
    <name type="scientific">Mycena rosella</name>
    <name type="common">Pink bonnet</name>
    <name type="synonym">Agaricus rosellus</name>
    <dbReference type="NCBI Taxonomy" id="1033263"/>
    <lineage>
        <taxon>Eukaryota</taxon>
        <taxon>Fungi</taxon>
        <taxon>Dikarya</taxon>
        <taxon>Basidiomycota</taxon>
        <taxon>Agaricomycotina</taxon>
        <taxon>Agaricomycetes</taxon>
        <taxon>Agaricomycetidae</taxon>
        <taxon>Agaricales</taxon>
        <taxon>Marasmiineae</taxon>
        <taxon>Mycenaceae</taxon>
        <taxon>Mycena</taxon>
    </lineage>
</organism>
<dbReference type="Pfam" id="PF04820">
    <property type="entry name" value="Trp_halogenase"/>
    <property type="match status" value="2"/>
</dbReference>
<dbReference type="GO" id="GO:0004497">
    <property type="term" value="F:monooxygenase activity"/>
    <property type="evidence" value="ECO:0007669"/>
    <property type="project" value="UniProtKB-KW"/>
</dbReference>
<gene>
    <name evidence="5" type="ORF">B0H17DRAFT_1163370</name>
</gene>
<evidence type="ECO:0000313" key="5">
    <source>
        <dbReference type="EMBL" id="KAJ7656548.1"/>
    </source>
</evidence>
<evidence type="ECO:0000256" key="4">
    <source>
        <dbReference type="ARBA" id="ARBA00049364"/>
    </source>
</evidence>
<reference evidence="5" key="1">
    <citation type="submission" date="2023-03" db="EMBL/GenBank/DDBJ databases">
        <title>Massive genome expansion in bonnet fungi (Mycena s.s.) driven by repeated elements and novel gene families across ecological guilds.</title>
        <authorList>
            <consortium name="Lawrence Berkeley National Laboratory"/>
            <person name="Harder C.B."/>
            <person name="Miyauchi S."/>
            <person name="Viragh M."/>
            <person name="Kuo A."/>
            <person name="Thoen E."/>
            <person name="Andreopoulos B."/>
            <person name="Lu D."/>
            <person name="Skrede I."/>
            <person name="Drula E."/>
            <person name="Henrissat B."/>
            <person name="Morin E."/>
            <person name="Kohler A."/>
            <person name="Barry K."/>
            <person name="LaButti K."/>
            <person name="Morin E."/>
            <person name="Salamov A."/>
            <person name="Lipzen A."/>
            <person name="Mereny Z."/>
            <person name="Hegedus B."/>
            <person name="Baldrian P."/>
            <person name="Stursova M."/>
            <person name="Weitz H."/>
            <person name="Taylor A."/>
            <person name="Grigoriev I.V."/>
            <person name="Nagy L.G."/>
            <person name="Martin F."/>
            <person name="Kauserud H."/>
        </authorList>
    </citation>
    <scope>NUCLEOTIDE SEQUENCE</scope>
    <source>
        <strain evidence="5">CBHHK067</strain>
    </source>
</reference>
<sequence length="490" mass="53427">MQAKPEKVQVLVIGGGPAGAYSAACLAREGVQVTVLESARFPRYHIGESMLPSMRKFLRFIDLENTFVAHGFYRKNGAAFRLNSSKPEGCPWVSFAHPMNYAWNVVRSESDEIMLGHAAACGATVFEETRVTDIEFDQGGKRPRSVLWKDSENGSGRIQFDYLIDASGRRGILSTKYFATRQPVQSLKNIAMWSYWHGTNSYNPDAHRAGAPFFEALSDASGWAWFIPLNGNKTSVGIVMNREIWSKQKATYSSQNALAEFYLSALDGSPEVKALIGGGTLTNLAPDGGEPAVMTASDYSYSASSYAGENYRIAGDAGAFVDPFFSNGIHLAVAGALSAAATICASIRGDCSESDAAQFHTTRIGMSYTRFLVVVLSAYQQMRAQTSPVLADIDEDNFNRAFEHFRPIMQGSADLHSLPNGPPMALTETELRATLCWAYVPPEPGQKISKPKLDLVHVNAMTQTIEALSSAAIDGRHIRLERGTLGLEEC</sequence>
<evidence type="ECO:0000256" key="2">
    <source>
        <dbReference type="ARBA" id="ARBA00023002"/>
    </source>
</evidence>
<evidence type="ECO:0000313" key="6">
    <source>
        <dbReference type="Proteomes" id="UP001221757"/>
    </source>
</evidence>
<dbReference type="SUPFAM" id="SSF51905">
    <property type="entry name" value="FAD/NAD(P)-binding domain"/>
    <property type="match status" value="1"/>
</dbReference>
<accession>A0AAD7CPD7</accession>
<dbReference type="InterPro" id="IPR006905">
    <property type="entry name" value="Flavin_halogenase"/>
</dbReference>
<keyword evidence="2" id="KW-0560">Oxidoreductase</keyword>
<dbReference type="AlphaFoldDB" id="A0AAD7CPD7"/>
<dbReference type="PRINTS" id="PR00420">
    <property type="entry name" value="RNGMNOXGNASE"/>
</dbReference>
<evidence type="ECO:0008006" key="7">
    <source>
        <dbReference type="Google" id="ProtNLM"/>
    </source>
</evidence>
<proteinExistence type="inferred from homology"/>
<dbReference type="PANTHER" id="PTHR43747:SF5">
    <property type="entry name" value="FAD-BINDING DOMAIN-CONTAINING PROTEIN"/>
    <property type="match status" value="1"/>
</dbReference>
<evidence type="ECO:0000256" key="1">
    <source>
        <dbReference type="ARBA" id="ARBA00005706"/>
    </source>
</evidence>
<keyword evidence="3" id="KW-0503">Monooxygenase</keyword>
<comment type="catalytic activity">
    <reaction evidence="4">
        <text>melleolide F + FADH2 + chloride + O2 = 6'-chloromelleolide F + FAD + 2 H2O + H(+)</text>
        <dbReference type="Rhea" id="RHEA:67160"/>
        <dbReference type="ChEBI" id="CHEBI:15377"/>
        <dbReference type="ChEBI" id="CHEBI:15378"/>
        <dbReference type="ChEBI" id="CHEBI:15379"/>
        <dbReference type="ChEBI" id="CHEBI:17996"/>
        <dbReference type="ChEBI" id="CHEBI:57692"/>
        <dbReference type="ChEBI" id="CHEBI:58307"/>
        <dbReference type="ChEBI" id="CHEBI:167712"/>
        <dbReference type="ChEBI" id="CHEBI:167713"/>
    </reaction>
    <physiologicalReaction direction="left-to-right" evidence="4">
        <dbReference type="Rhea" id="RHEA:67161"/>
    </physiologicalReaction>
</comment>
<keyword evidence="6" id="KW-1185">Reference proteome</keyword>